<evidence type="ECO:0000259" key="2">
    <source>
        <dbReference type="Pfam" id="PF01326"/>
    </source>
</evidence>
<dbReference type="Pfam" id="PF01326">
    <property type="entry name" value="PPDK_N"/>
    <property type="match status" value="1"/>
</dbReference>
<reference evidence="3 4" key="1">
    <citation type="submission" date="2019-03" db="EMBL/GenBank/DDBJ databases">
        <title>Genomic Encyclopedia of Type Strains, Phase IV (KMG-IV): sequencing the most valuable type-strain genomes for metagenomic binning, comparative biology and taxonomic classification.</title>
        <authorList>
            <person name="Goeker M."/>
        </authorList>
    </citation>
    <scope>NUCLEOTIDE SEQUENCE [LARGE SCALE GENOMIC DNA]</scope>
    <source>
        <strain evidence="3 4">DSM 24979</strain>
    </source>
</reference>
<keyword evidence="4" id="KW-1185">Reference proteome</keyword>
<dbReference type="SUPFAM" id="SSF56059">
    <property type="entry name" value="Glutathione synthetase ATP-binding domain-like"/>
    <property type="match status" value="1"/>
</dbReference>
<dbReference type="InterPro" id="IPR002192">
    <property type="entry name" value="PPDK_AMP/ATP-bd"/>
</dbReference>
<name>A0A4R1Q8E0_9BACL</name>
<keyword evidence="3" id="KW-0670">Pyruvate</keyword>
<dbReference type="GO" id="GO:0016301">
    <property type="term" value="F:kinase activity"/>
    <property type="evidence" value="ECO:0007669"/>
    <property type="project" value="UniProtKB-KW"/>
</dbReference>
<feature type="domain" description="Pyruvate phosphate dikinase AMP/ATP-binding" evidence="2">
    <location>
        <begin position="16"/>
        <end position="327"/>
    </location>
</feature>
<dbReference type="Gene3D" id="3.50.30.10">
    <property type="entry name" value="Phosphohistidine domain"/>
    <property type="match status" value="1"/>
</dbReference>
<dbReference type="PANTHER" id="PTHR43615">
    <property type="entry name" value="PHOSPHOENOLPYRUVATE SYNTHASE-RELATED"/>
    <property type="match status" value="1"/>
</dbReference>
<keyword evidence="3" id="KW-0418">Kinase</keyword>
<protein>
    <submittedName>
        <fullName evidence="3">Pyruvate,water dikinase</fullName>
    </submittedName>
</protein>
<dbReference type="GO" id="GO:0005524">
    <property type="term" value="F:ATP binding"/>
    <property type="evidence" value="ECO:0007669"/>
    <property type="project" value="InterPro"/>
</dbReference>
<evidence type="ECO:0000313" key="3">
    <source>
        <dbReference type="EMBL" id="TCL43370.1"/>
    </source>
</evidence>
<dbReference type="RefSeq" id="WP_132949699.1">
    <property type="nucleotide sequence ID" value="NZ_SLUL01000029.1"/>
</dbReference>
<sequence length="883" mass="101022">MTYIKSWNEAFGLNVNLIGGKGYNLAKLHHYSFPVPEGGILTTEAYESFIKFNNLSHVLNRANNINIDNLTSNETFEILESIQSSIMLGEFPEDITNEIKSFLGQTNLENYPLAVRSSATAEDSTKYSFAGIHETVLNVKGLNDVLEAVKRCFASIWSIRAVGYRRKFGINDSELMPAVVIMRLIEPKCSGIAFTCNPITGEKDQLLIHANFGLGETLVSGEVDPDEYIVRYSGLQTELINVRLGRKEKTLILDSNSRELRLKEQTISTKQQVLTSKEILELSKIILRVFETIGDMIQHQDIEWVFDGKIFYIVQTRPVTIISEKTYPELIDEKIIWSNANFKDVMPNVQSFLSWSIIRDPLEQMVLTPFKLANYPILKGLEHTKIYNGRAYMNLSALQWEMYDAFGIPPRIFNRALGGHQPEIKYPVKEERNIKKKVIRTLRKVITLVKMVRLSKYAERLFKEKIKSADKLRNLNLKSLDNKELLNIFYAYYKELLEYTPQAQVLNTLSGFYFTTLETQLRKKFGDDGITLLNKLLKNQGNITSAQQGYELQLLADIAKQDPEALNLFRLESFESWDCFLSEKSIFKKKFKEYLRKYGHRGIYELDISNPRWREDPNYLLQIIQEYVQNNLKEYTLLNSENSDLLLDEVRGLNKLIINLLLCKTVSGFEKREMAKSVLAHLLECTRKLLLEIADRLVEMNFLKNRNEIFYLGWFEIIGLLNQEWGGSGLETLINHRIKLIEEYENKPYPNIIINDIPKFITQSISNDNNKYSLKGLGVASGKVEGICRIVKHPSEAIHLKKGDILVTNSTDPSWTPLFLKVSGIIMETGGYLSHGAIVAREYGIPAVVNVAGIMNFLKDGQRVTVDGDKGVVLVENVGDKEF</sequence>
<dbReference type="InterPro" id="IPR036637">
    <property type="entry name" value="Phosphohistidine_dom_sf"/>
</dbReference>
<gene>
    <name evidence="3" type="ORF">EDD69_1299</name>
</gene>
<dbReference type="OrthoDB" id="9765468at2"/>
<dbReference type="SUPFAM" id="SSF52009">
    <property type="entry name" value="Phosphohistidine domain"/>
    <property type="match status" value="1"/>
</dbReference>
<evidence type="ECO:0000259" key="1">
    <source>
        <dbReference type="Pfam" id="PF00391"/>
    </source>
</evidence>
<dbReference type="Proteomes" id="UP000295658">
    <property type="component" value="Unassembled WGS sequence"/>
</dbReference>
<keyword evidence="3" id="KW-0808">Transferase</keyword>
<dbReference type="InterPro" id="IPR013815">
    <property type="entry name" value="ATP_grasp_subdomain_1"/>
</dbReference>
<comment type="caution">
    <text evidence="3">The sequence shown here is derived from an EMBL/GenBank/DDBJ whole genome shotgun (WGS) entry which is preliminary data.</text>
</comment>
<dbReference type="Pfam" id="PF00391">
    <property type="entry name" value="PEP-utilizers"/>
    <property type="match status" value="1"/>
</dbReference>
<dbReference type="EMBL" id="SLUL01000029">
    <property type="protein sequence ID" value="TCL43370.1"/>
    <property type="molecule type" value="Genomic_DNA"/>
</dbReference>
<dbReference type="PANTHER" id="PTHR43615:SF1">
    <property type="entry name" value="PPDK_N DOMAIN-CONTAINING PROTEIN"/>
    <property type="match status" value="1"/>
</dbReference>
<feature type="domain" description="PEP-utilising enzyme mobile" evidence="1">
    <location>
        <begin position="801"/>
        <end position="871"/>
    </location>
</feature>
<proteinExistence type="predicted"/>
<accession>A0A4R1Q8E0</accession>
<organism evidence="3 4">
    <name type="scientific">Thermolongibacillus altinsuensis</name>
    <dbReference type="NCBI Taxonomy" id="575256"/>
    <lineage>
        <taxon>Bacteria</taxon>
        <taxon>Bacillati</taxon>
        <taxon>Bacillota</taxon>
        <taxon>Bacilli</taxon>
        <taxon>Bacillales</taxon>
        <taxon>Anoxybacillaceae</taxon>
        <taxon>Thermolongibacillus</taxon>
    </lineage>
</organism>
<dbReference type="InterPro" id="IPR008279">
    <property type="entry name" value="PEP-util_enz_mobile_dom"/>
</dbReference>
<dbReference type="InterPro" id="IPR051549">
    <property type="entry name" value="PEP_Utilizing_Enz"/>
</dbReference>
<dbReference type="Gene3D" id="3.30.470.20">
    <property type="entry name" value="ATP-grasp fold, B domain"/>
    <property type="match status" value="1"/>
</dbReference>
<dbReference type="Gene3D" id="3.30.1490.20">
    <property type="entry name" value="ATP-grasp fold, A domain"/>
    <property type="match status" value="1"/>
</dbReference>
<dbReference type="AlphaFoldDB" id="A0A4R1Q8E0"/>
<evidence type="ECO:0000313" key="4">
    <source>
        <dbReference type="Proteomes" id="UP000295658"/>
    </source>
</evidence>